<dbReference type="InterPro" id="IPR023298">
    <property type="entry name" value="ATPase_P-typ_TM_dom_sf"/>
</dbReference>
<evidence type="ECO:0000256" key="17">
    <source>
        <dbReference type="ARBA" id="ARBA00023136"/>
    </source>
</evidence>
<evidence type="ECO:0000256" key="3">
    <source>
        <dbReference type="ARBA" id="ARBA00012517"/>
    </source>
</evidence>
<keyword evidence="10" id="KW-0187">Copper transport</keyword>
<dbReference type="NCBIfam" id="TIGR01494">
    <property type="entry name" value="ATPase_P-type"/>
    <property type="match status" value="1"/>
</dbReference>
<dbReference type="NCBIfam" id="TIGR01525">
    <property type="entry name" value="ATPase-IB_hvy"/>
    <property type="match status" value="1"/>
</dbReference>
<dbReference type="GO" id="GO:0140581">
    <property type="term" value="F:P-type monovalent copper transporter activity"/>
    <property type="evidence" value="ECO:0007669"/>
    <property type="project" value="UniProtKB-EC"/>
</dbReference>
<evidence type="ECO:0000256" key="9">
    <source>
        <dbReference type="ARBA" id="ARBA00022741"/>
    </source>
</evidence>
<dbReference type="PROSITE" id="PS00154">
    <property type="entry name" value="ATPASE_E1_E2"/>
    <property type="match status" value="1"/>
</dbReference>
<keyword evidence="11 21" id="KW-0067">ATP-binding</keyword>
<dbReference type="SFLD" id="SFLDF00027">
    <property type="entry name" value="p-type_atpase"/>
    <property type="match status" value="1"/>
</dbReference>
<evidence type="ECO:0000256" key="5">
    <source>
        <dbReference type="ARBA" id="ARBA00022475"/>
    </source>
</evidence>
<dbReference type="GO" id="GO:0005886">
    <property type="term" value="C:plasma membrane"/>
    <property type="evidence" value="ECO:0007669"/>
    <property type="project" value="UniProtKB-SubCell"/>
</dbReference>
<keyword evidence="9 21" id="KW-0547">Nucleotide-binding</keyword>
<dbReference type="NCBIfam" id="TIGR01511">
    <property type="entry name" value="ATPase-IB1_Cu"/>
    <property type="match status" value="1"/>
</dbReference>
<dbReference type="InterPro" id="IPR023214">
    <property type="entry name" value="HAD_sf"/>
</dbReference>
<dbReference type="Pfam" id="PF00403">
    <property type="entry name" value="HMA"/>
    <property type="match status" value="1"/>
</dbReference>
<dbReference type="GO" id="GO:0016887">
    <property type="term" value="F:ATP hydrolysis activity"/>
    <property type="evidence" value="ECO:0007669"/>
    <property type="project" value="InterPro"/>
</dbReference>
<dbReference type="PRINTS" id="PR00943">
    <property type="entry name" value="CUATPASE"/>
</dbReference>
<evidence type="ECO:0000259" key="22">
    <source>
        <dbReference type="PROSITE" id="PS50846"/>
    </source>
</evidence>
<evidence type="ECO:0000256" key="8">
    <source>
        <dbReference type="ARBA" id="ARBA00022723"/>
    </source>
</evidence>
<dbReference type="InterPro" id="IPR027256">
    <property type="entry name" value="P-typ_ATPase_IB"/>
</dbReference>
<dbReference type="PANTHER" id="PTHR43520">
    <property type="entry name" value="ATP7, ISOFORM B"/>
    <property type="match status" value="1"/>
</dbReference>
<keyword evidence="12" id="KW-0460">Magnesium</keyword>
<evidence type="ECO:0000256" key="7">
    <source>
        <dbReference type="ARBA" id="ARBA00022692"/>
    </source>
</evidence>
<feature type="transmembrane region" description="Helical" evidence="21">
    <location>
        <begin position="212"/>
        <end position="230"/>
    </location>
</feature>
<accession>G5J2Z9</accession>
<dbReference type="InterPro" id="IPR059000">
    <property type="entry name" value="ATPase_P-type_domA"/>
</dbReference>
<dbReference type="InterPro" id="IPR006121">
    <property type="entry name" value="HMA_dom"/>
</dbReference>
<keyword evidence="13" id="KW-1278">Translocase</keyword>
<keyword evidence="23" id="KW-0378">Hydrolase</keyword>
<evidence type="ECO:0000313" key="24">
    <source>
        <dbReference type="Proteomes" id="UP000003477"/>
    </source>
</evidence>
<evidence type="ECO:0000256" key="18">
    <source>
        <dbReference type="ARBA" id="ARBA00049289"/>
    </source>
</evidence>
<dbReference type="Proteomes" id="UP000003477">
    <property type="component" value="Unassembled WGS sequence"/>
</dbReference>
<dbReference type="GO" id="GO:0005524">
    <property type="term" value="F:ATP binding"/>
    <property type="evidence" value="ECO:0007669"/>
    <property type="project" value="UniProtKB-UniRule"/>
</dbReference>
<organism evidence="23 24">
    <name type="scientific">Crocosphaera watsonii WH 0003</name>
    <dbReference type="NCBI Taxonomy" id="423471"/>
    <lineage>
        <taxon>Bacteria</taxon>
        <taxon>Bacillati</taxon>
        <taxon>Cyanobacteriota</taxon>
        <taxon>Cyanophyceae</taxon>
        <taxon>Oscillatoriophycideae</taxon>
        <taxon>Chroococcales</taxon>
        <taxon>Aphanothecaceae</taxon>
        <taxon>Crocosphaera</taxon>
    </lineage>
</organism>
<evidence type="ECO:0000256" key="20">
    <source>
        <dbReference type="ARBA" id="ARBA00072218"/>
    </source>
</evidence>
<dbReference type="GO" id="GO:0055070">
    <property type="term" value="P:copper ion homeostasis"/>
    <property type="evidence" value="ECO:0007669"/>
    <property type="project" value="TreeGrafter"/>
</dbReference>
<dbReference type="GeneID" id="88765624"/>
<dbReference type="CDD" id="cd00371">
    <property type="entry name" value="HMA"/>
    <property type="match status" value="1"/>
</dbReference>
<feature type="transmembrane region" description="Helical" evidence="21">
    <location>
        <begin position="145"/>
        <end position="166"/>
    </location>
</feature>
<dbReference type="CDD" id="cd02094">
    <property type="entry name" value="P-type_ATPase_Cu-like"/>
    <property type="match status" value="1"/>
</dbReference>
<evidence type="ECO:0000256" key="1">
    <source>
        <dbReference type="ARBA" id="ARBA00004651"/>
    </source>
</evidence>
<keyword evidence="6" id="KW-0597">Phosphoprotein</keyword>
<comment type="similarity">
    <text evidence="2 21">Belongs to the cation transport ATPase (P-type) (TC 3.A.3) family. Type IB subfamily.</text>
</comment>
<feature type="transmembrane region" description="Helical" evidence="21">
    <location>
        <begin position="740"/>
        <end position="759"/>
    </location>
</feature>
<dbReference type="Pfam" id="PF00702">
    <property type="entry name" value="Hydrolase"/>
    <property type="match status" value="1"/>
</dbReference>
<gene>
    <name evidence="23" type="ORF">CWATWH0003_1880</name>
</gene>
<feature type="transmembrane region" description="Helical" evidence="21">
    <location>
        <begin position="392"/>
        <end position="413"/>
    </location>
</feature>
<evidence type="ECO:0000256" key="19">
    <source>
        <dbReference type="ARBA" id="ARBA00056348"/>
    </source>
</evidence>
<dbReference type="PRINTS" id="PR00119">
    <property type="entry name" value="CATATPASE"/>
</dbReference>
<dbReference type="InterPro" id="IPR023299">
    <property type="entry name" value="ATPase_P-typ_cyto_dom_N"/>
</dbReference>
<dbReference type="SUPFAM" id="SSF56784">
    <property type="entry name" value="HAD-like"/>
    <property type="match status" value="1"/>
</dbReference>
<feature type="transmembrane region" description="Helical" evidence="21">
    <location>
        <begin position="712"/>
        <end position="734"/>
    </location>
</feature>
<dbReference type="AlphaFoldDB" id="G5J2Z9"/>
<dbReference type="FunFam" id="2.70.150.10:FF:000002">
    <property type="entry name" value="Copper-transporting ATPase 1, putative"/>
    <property type="match status" value="1"/>
</dbReference>
<evidence type="ECO:0000256" key="16">
    <source>
        <dbReference type="ARBA" id="ARBA00023065"/>
    </source>
</evidence>
<protein>
    <recommendedName>
        <fullName evidence="20">Probable copper-transporting ATPase PacS</fullName>
        <ecNumber evidence="3">7.2.2.8</ecNumber>
    </recommendedName>
</protein>
<evidence type="ECO:0000256" key="14">
    <source>
        <dbReference type="ARBA" id="ARBA00022989"/>
    </source>
</evidence>
<comment type="function">
    <text evidence="19">May play a role in the osmotic adaptation.</text>
</comment>
<feature type="transmembrane region" description="Helical" evidence="21">
    <location>
        <begin position="112"/>
        <end position="133"/>
    </location>
</feature>
<comment type="catalytic activity">
    <reaction evidence="18">
        <text>Cu(+)(in) + ATP + H2O = Cu(+)(out) + ADP + phosphate + H(+)</text>
        <dbReference type="Rhea" id="RHEA:25792"/>
        <dbReference type="ChEBI" id="CHEBI:15377"/>
        <dbReference type="ChEBI" id="CHEBI:15378"/>
        <dbReference type="ChEBI" id="CHEBI:30616"/>
        <dbReference type="ChEBI" id="CHEBI:43474"/>
        <dbReference type="ChEBI" id="CHEBI:49552"/>
        <dbReference type="ChEBI" id="CHEBI:456216"/>
        <dbReference type="EC" id="7.2.2.8"/>
    </reaction>
</comment>
<dbReference type="InterPro" id="IPR018303">
    <property type="entry name" value="ATPase_P-typ_P_site"/>
</dbReference>
<dbReference type="PROSITE" id="PS01047">
    <property type="entry name" value="HMA_1"/>
    <property type="match status" value="1"/>
</dbReference>
<dbReference type="Gene3D" id="3.40.50.1000">
    <property type="entry name" value="HAD superfamily/HAD-like"/>
    <property type="match status" value="1"/>
</dbReference>
<dbReference type="FunFam" id="3.40.50.1000:FF:000144">
    <property type="entry name" value="copper-transporting ATPase 1 isoform X2"/>
    <property type="match status" value="1"/>
</dbReference>
<dbReference type="SUPFAM" id="SSF81665">
    <property type="entry name" value="Calcium ATPase, transmembrane domain M"/>
    <property type="match status" value="1"/>
</dbReference>
<evidence type="ECO:0000256" key="15">
    <source>
        <dbReference type="ARBA" id="ARBA00023008"/>
    </source>
</evidence>
<dbReference type="Pfam" id="PF00122">
    <property type="entry name" value="E1-E2_ATPase"/>
    <property type="match status" value="1"/>
</dbReference>
<keyword evidence="4" id="KW-0813">Transport</keyword>
<feature type="domain" description="HMA" evidence="22">
    <location>
        <begin position="17"/>
        <end position="83"/>
    </location>
</feature>
<keyword evidence="14 21" id="KW-1133">Transmembrane helix</keyword>
<dbReference type="SFLD" id="SFLDS00003">
    <property type="entry name" value="Haloacid_Dehalogenase"/>
    <property type="match status" value="1"/>
</dbReference>
<keyword evidence="5 21" id="KW-1003">Cell membrane</keyword>
<dbReference type="RefSeq" id="WP_007310219.1">
    <property type="nucleotide sequence ID" value="NZ_AESD01000292.1"/>
</dbReference>
<evidence type="ECO:0000256" key="12">
    <source>
        <dbReference type="ARBA" id="ARBA00022842"/>
    </source>
</evidence>
<dbReference type="FunFam" id="3.30.70.100:FF:000005">
    <property type="entry name" value="Copper-exporting P-type ATPase A"/>
    <property type="match status" value="1"/>
</dbReference>
<evidence type="ECO:0000256" key="11">
    <source>
        <dbReference type="ARBA" id="ARBA00022840"/>
    </source>
</evidence>
<dbReference type="InterPro" id="IPR017969">
    <property type="entry name" value="Heavy-metal-associated_CS"/>
</dbReference>
<proteinExistence type="inferred from homology"/>
<dbReference type="InterPro" id="IPR001757">
    <property type="entry name" value="P_typ_ATPase"/>
</dbReference>
<dbReference type="SUPFAM" id="SSF55008">
    <property type="entry name" value="HMA, heavy metal-associated domain"/>
    <property type="match status" value="1"/>
</dbReference>
<evidence type="ECO:0000256" key="2">
    <source>
        <dbReference type="ARBA" id="ARBA00006024"/>
    </source>
</evidence>
<dbReference type="Gene3D" id="2.70.150.10">
    <property type="entry name" value="Calcium-transporting ATPase, cytoplasmic transduction domain A"/>
    <property type="match status" value="1"/>
</dbReference>
<dbReference type="InterPro" id="IPR036163">
    <property type="entry name" value="HMA_dom_sf"/>
</dbReference>
<dbReference type="EC" id="7.2.2.8" evidence="3"/>
<dbReference type="GO" id="GO:0005507">
    <property type="term" value="F:copper ion binding"/>
    <property type="evidence" value="ECO:0007669"/>
    <property type="project" value="TreeGrafter"/>
</dbReference>
<dbReference type="Gene3D" id="3.40.1110.10">
    <property type="entry name" value="Calcium-transporting ATPase, cytoplasmic domain N"/>
    <property type="match status" value="1"/>
</dbReference>
<dbReference type="InterPro" id="IPR008250">
    <property type="entry name" value="ATPase_P-typ_transduc_dom_A_sf"/>
</dbReference>
<dbReference type="PANTHER" id="PTHR43520:SF8">
    <property type="entry name" value="P-TYPE CU(+) TRANSPORTER"/>
    <property type="match status" value="1"/>
</dbReference>
<feature type="transmembrane region" description="Helical" evidence="21">
    <location>
        <begin position="178"/>
        <end position="200"/>
    </location>
</feature>
<keyword evidence="16" id="KW-0406">Ion transport</keyword>
<evidence type="ECO:0000256" key="4">
    <source>
        <dbReference type="ARBA" id="ARBA00022448"/>
    </source>
</evidence>
<evidence type="ECO:0000256" key="13">
    <source>
        <dbReference type="ARBA" id="ARBA00022967"/>
    </source>
</evidence>
<dbReference type="GO" id="GO:0043682">
    <property type="term" value="F:P-type divalent copper transporter activity"/>
    <property type="evidence" value="ECO:0007669"/>
    <property type="project" value="TreeGrafter"/>
</dbReference>
<keyword evidence="8 21" id="KW-0479">Metal-binding</keyword>
<keyword evidence="7 21" id="KW-0812">Transmembrane</keyword>
<comment type="caution">
    <text evidence="23">The sequence shown here is derived from an EMBL/GenBank/DDBJ whole genome shotgun (WGS) entry which is preliminary data.</text>
</comment>
<keyword evidence="15" id="KW-0186">Copper</keyword>
<evidence type="ECO:0000256" key="10">
    <source>
        <dbReference type="ARBA" id="ARBA00022796"/>
    </source>
</evidence>
<dbReference type="PROSITE" id="PS50846">
    <property type="entry name" value="HMA_2"/>
    <property type="match status" value="1"/>
</dbReference>
<keyword evidence="17 21" id="KW-0472">Membrane</keyword>
<comment type="subcellular location">
    <subcellularLocation>
        <location evidence="1">Cell membrane</location>
        <topology evidence="1">Multi-pass membrane protein</topology>
    </subcellularLocation>
</comment>
<evidence type="ECO:0000256" key="21">
    <source>
        <dbReference type="RuleBase" id="RU362081"/>
    </source>
</evidence>
<evidence type="ECO:0000256" key="6">
    <source>
        <dbReference type="ARBA" id="ARBA00022553"/>
    </source>
</evidence>
<dbReference type="EMBL" id="AESD01000292">
    <property type="protein sequence ID" value="EHJ13436.1"/>
    <property type="molecule type" value="Genomic_DNA"/>
</dbReference>
<name>G5J2Z9_CROWT</name>
<dbReference type="InterPro" id="IPR036412">
    <property type="entry name" value="HAD-like_sf"/>
</dbReference>
<dbReference type="SFLD" id="SFLDG00002">
    <property type="entry name" value="C1.7:_P-type_atpase_like"/>
    <property type="match status" value="1"/>
</dbReference>
<dbReference type="Gene3D" id="3.30.70.100">
    <property type="match status" value="1"/>
</dbReference>
<dbReference type="SUPFAM" id="SSF81653">
    <property type="entry name" value="Calcium ATPase, transduction domain A"/>
    <property type="match status" value="1"/>
</dbReference>
<evidence type="ECO:0000313" key="23">
    <source>
        <dbReference type="EMBL" id="EHJ13436.1"/>
    </source>
</evidence>
<dbReference type="InterPro" id="IPR044492">
    <property type="entry name" value="P_typ_ATPase_HD_dom"/>
</dbReference>
<reference evidence="23 24" key="1">
    <citation type="journal article" date="2011" name="Front. Microbiol.">
        <title>Two Strains of Crocosphaera watsonii with Highly Conserved Genomes are Distinguished by Strain-Specific Features.</title>
        <authorList>
            <person name="Bench S.R."/>
            <person name="Ilikchyan I.N."/>
            <person name="Tripp H.J."/>
            <person name="Zehr J.P."/>
        </authorList>
    </citation>
    <scope>NUCLEOTIDE SEQUENCE [LARGE SCALE GENOMIC DNA]</scope>
    <source>
        <strain evidence="23 24">WH 0003</strain>
    </source>
</reference>
<feature type="transmembrane region" description="Helical" evidence="21">
    <location>
        <begin position="364"/>
        <end position="386"/>
    </location>
</feature>
<sequence length="766" mass="82289">MKNSLHPQSSPKNSSLTQENLHLEGMGCAACAIKVETVLNKVAGVKKCNVNFALERATVEYDSQVTNLGNIQAVISKAGYKSHVLEEQKNNQTEDSEQEKRKAKQQELTQKVIVGGVISLILMFGGLPMMTGLSLPFIPHWLHNAWLQLFLSIPVVFWCGKGFYMGAFKAFKGGTSDLNSLVTLGTGAAFLYSLFATFFPQFFIFQGLKADVYYEAAVVIITLILLGRLLETRARSKTSEAIGNLMGLQAKTARVIRQGEGVDIAVEDVIIGDIVLVRPGEKIPVDGVIIEGQSTLDESMITGESIPVEKQTGDEVIGATINKTGSFKFEARKVGKDTTLSQIIKLVEEAQNSKAPIQKIADQVTAWFVPAVMIIAVISFICWLIFAQNLSLAMVTTVSVLIIACPCALGLATPTSIMVGTGKGAENGILIKGADSLELAHKIKAIVLDKTGTLTQGKPIVTNYITVDGIADNNELNILGIAAAIEENSEHPLAEAIVNYAKSQGIVNNYPKVENFEAMGGQGVQGKIEGKLVQIGTQKWLEKLGVNTKQLVSQAREWENQAKTTPWIAIDGEIKGLFAIADAVKPSSIEAVKKLKKMGLEVIMLTGDNQQTAQAIADEVGIYHVFAEVRPDEKANKIKEIQQSQGKIVAMVGDGINDAPALAQADVGMAIGTGTDVAMSASDITLISGDLQGIVTAIELSRATMKNIRQNLFFAFIYNTLGIPIAAGILYPFFGMLLNPMIAGAAMAFSSVSVVSNALRLRNFSP</sequence>
<dbReference type="PATRIC" id="fig|423471.3.peg.1760"/>